<sequence length="48" mass="5643">MRTDLSLEENKAFLNSQKLIIKSTLKSLANISEEKDSLLLYFKKHFKK</sequence>
<proteinExistence type="predicted"/>
<evidence type="ECO:0000313" key="2">
    <source>
        <dbReference type="EMBL" id="GAL80288.1"/>
    </source>
</evidence>
<comment type="caution">
    <text evidence="2">The sequence shown here is derived from an EMBL/GenBank/DDBJ whole genome shotgun (WGS) entry which is preliminary data.</text>
</comment>
<evidence type="ECO:0000313" key="1">
    <source>
        <dbReference type="EMBL" id="GAL63714.1"/>
    </source>
</evidence>
<dbReference type="EMBL" id="BBNQ01000013">
    <property type="protein sequence ID" value="GAL63714.1"/>
    <property type="molecule type" value="Genomic_DNA"/>
</dbReference>
<name>A0A090WVK4_9FLAO</name>
<evidence type="ECO:0000313" key="3">
    <source>
        <dbReference type="Proteomes" id="UP000029643"/>
    </source>
</evidence>
<gene>
    <name evidence="2" type="ORF">JCM19274_578</name>
    <name evidence="1" type="ORF">JCM19300_2750</name>
</gene>
<dbReference type="Proteomes" id="UP000029643">
    <property type="component" value="Unassembled WGS sequence"/>
</dbReference>
<dbReference type="Proteomes" id="UP000029644">
    <property type="component" value="Unassembled WGS sequence"/>
</dbReference>
<dbReference type="EMBL" id="BBNU01000010">
    <property type="protein sequence ID" value="GAL80288.1"/>
    <property type="molecule type" value="Genomic_DNA"/>
</dbReference>
<protein>
    <submittedName>
        <fullName evidence="2">Uncharacterized protein</fullName>
    </submittedName>
</protein>
<organism evidence="2 3">
    <name type="scientific">Algibacter lectus</name>
    <dbReference type="NCBI Taxonomy" id="221126"/>
    <lineage>
        <taxon>Bacteria</taxon>
        <taxon>Pseudomonadati</taxon>
        <taxon>Bacteroidota</taxon>
        <taxon>Flavobacteriia</taxon>
        <taxon>Flavobacteriales</taxon>
        <taxon>Flavobacteriaceae</taxon>
        <taxon>Algibacter</taxon>
    </lineage>
</organism>
<reference evidence="3 4" key="1">
    <citation type="journal article" date="2014" name="Genome Announc.">
        <title>Draft Genome Sequences of Marine Flavobacterium Algibacter lectus Strains SS8 and NR4.</title>
        <authorList>
            <person name="Takatani N."/>
            <person name="Nakanishi M."/>
            <person name="Meirelles P."/>
            <person name="Mino S."/>
            <person name="Suda W."/>
            <person name="Oshima K."/>
            <person name="Hattori M."/>
            <person name="Ohkuma M."/>
            <person name="Hosokawa M."/>
            <person name="Miyashita K."/>
            <person name="Thompson F.L."/>
            <person name="Niwa A."/>
            <person name="Sawabe T."/>
            <person name="Sawabe T."/>
        </authorList>
    </citation>
    <scope>NUCLEOTIDE SEQUENCE [LARGE SCALE GENOMIC DNA]</scope>
    <source>
        <strain evidence="2">JCM 19274</strain>
        <strain evidence="1 4">JCM 19300</strain>
        <strain evidence="3">JCM19274</strain>
    </source>
</reference>
<evidence type="ECO:0000313" key="4">
    <source>
        <dbReference type="Proteomes" id="UP000029644"/>
    </source>
</evidence>
<accession>A0A090WVK4</accession>
<dbReference type="AlphaFoldDB" id="A0A090WVK4"/>